<sequence length="80" mass="9302">MIAFGRSRHIPNLKLLAAPAPWLPYLLANLAGLYAGVTLVTLRRRWHKEKHWDEHPGEWPPIQRPFFYLGTYLGDPPRES</sequence>
<evidence type="ECO:0000313" key="2">
    <source>
        <dbReference type="EMBL" id="KJE92998.1"/>
    </source>
</evidence>
<dbReference type="RefSeq" id="XP_011270359.1">
    <property type="nucleotide sequence ID" value="XM_011272057.1"/>
</dbReference>
<reference evidence="3" key="1">
    <citation type="submission" date="2011-02" db="EMBL/GenBank/DDBJ databases">
        <title>The Genome Sequence of Capsaspora owczarzaki ATCC 30864.</title>
        <authorList>
            <person name="Russ C."/>
            <person name="Cuomo C."/>
            <person name="Burger G."/>
            <person name="Gray M.W."/>
            <person name="Holland P.W.H."/>
            <person name="King N."/>
            <person name="Lang F.B.F."/>
            <person name="Roger A.J."/>
            <person name="Ruiz-Trillo I."/>
            <person name="Young S.K."/>
            <person name="Zeng Q."/>
            <person name="Gargeya S."/>
            <person name="Alvarado L."/>
            <person name="Berlin A."/>
            <person name="Chapman S.B."/>
            <person name="Chen Z."/>
            <person name="Freedman E."/>
            <person name="Gellesch M."/>
            <person name="Goldberg J."/>
            <person name="Griggs A."/>
            <person name="Gujja S."/>
            <person name="Heilman E."/>
            <person name="Heiman D."/>
            <person name="Howarth C."/>
            <person name="Mehta T."/>
            <person name="Neiman D."/>
            <person name="Pearson M."/>
            <person name="Roberts A."/>
            <person name="Saif S."/>
            <person name="Shea T."/>
            <person name="Shenoy N."/>
            <person name="Sisk P."/>
            <person name="Stolte C."/>
            <person name="Sykes S."/>
            <person name="White J."/>
            <person name="Yandava C."/>
            <person name="Haas B."/>
            <person name="Nusbaum C."/>
            <person name="Birren B."/>
        </authorList>
    </citation>
    <scope>NUCLEOTIDE SEQUENCE</scope>
    <source>
        <strain evidence="3">ATCC 30864</strain>
    </source>
</reference>
<keyword evidence="1" id="KW-0472">Membrane</keyword>
<evidence type="ECO:0000256" key="1">
    <source>
        <dbReference type="SAM" id="Phobius"/>
    </source>
</evidence>
<accession>A0A0D2WQ47</accession>
<name>A0A0D2WQ47_CAPO3</name>
<proteinExistence type="predicted"/>
<dbReference type="AlphaFoldDB" id="A0A0D2WQ47"/>
<evidence type="ECO:0000313" key="3">
    <source>
        <dbReference type="Proteomes" id="UP000008743"/>
    </source>
</evidence>
<keyword evidence="1" id="KW-0812">Transmembrane</keyword>
<protein>
    <submittedName>
        <fullName evidence="2">Uncharacterized protein</fullName>
    </submittedName>
</protein>
<dbReference type="InParanoid" id="A0A0D2WQ47"/>
<organism evidence="2 3">
    <name type="scientific">Capsaspora owczarzaki (strain ATCC 30864)</name>
    <dbReference type="NCBI Taxonomy" id="595528"/>
    <lineage>
        <taxon>Eukaryota</taxon>
        <taxon>Filasterea</taxon>
        <taxon>Capsaspora</taxon>
    </lineage>
</organism>
<dbReference type="OrthoDB" id="2016662at2759"/>
<keyword evidence="1" id="KW-1133">Transmembrane helix</keyword>
<dbReference type="Proteomes" id="UP000008743">
    <property type="component" value="Unassembled WGS sequence"/>
</dbReference>
<dbReference type="EMBL" id="KE346364">
    <property type="protein sequence ID" value="KJE92998.1"/>
    <property type="molecule type" value="Genomic_DNA"/>
</dbReference>
<gene>
    <name evidence="2" type="ORF">CAOG_008739</name>
</gene>
<keyword evidence="3" id="KW-1185">Reference proteome</keyword>
<feature type="transmembrane region" description="Helical" evidence="1">
    <location>
        <begin position="22"/>
        <end position="42"/>
    </location>
</feature>